<reference evidence="2 3" key="1">
    <citation type="submission" date="2021-06" db="EMBL/GenBank/DDBJ databases">
        <title>Caerostris darwini draft genome.</title>
        <authorList>
            <person name="Kono N."/>
            <person name="Arakawa K."/>
        </authorList>
    </citation>
    <scope>NUCLEOTIDE SEQUENCE [LARGE SCALE GENOMIC DNA]</scope>
</reference>
<feature type="transmembrane region" description="Helical" evidence="1">
    <location>
        <begin position="86"/>
        <end position="105"/>
    </location>
</feature>
<sequence>MNSVRIAHIYLLAREGTRYSSWRATKKRKFLFRFLNPPTNIENSRRLFINVTVASSVGRFIRRFFQNSNEFVRRGKKYPVFFKIKVLQLSPSICSLLYVFFTLFIRKVIAK</sequence>
<keyword evidence="1" id="KW-0472">Membrane</keyword>
<evidence type="ECO:0000256" key="1">
    <source>
        <dbReference type="SAM" id="Phobius"/>
    </source>
</evidence>
<comment type="caution">
    <text evidence="2">The sequence shown here is derived from an EMBL/GenBank/DDBJ whole genome shotgun (WGS) entry which is preliminary data.</text>
</comment>
<protein>
    <recommendedName>
        <fullName evidence="4">Ribosomal protein L20</fullName>
    </recommendedName>
</protein>
<gene>
    <name evidence="2" type="ORF">CDAR_81901</name>
</gene>
<keyword evidence="1" id="KW-0812">Transmembrane</keyword>
<organism evidence="2 3">
    <name type="scientific">Caerostris darwini</name>
    <dbReference type="NCBI Taxonomy" id="1538125"/>
    <lineage>
        <taxon>Eukaryota</taxon>
        <taxon>Metazoa</taxon>
        <taxon>Ecdysozoa</taxon>
        <taxon>Arthropoda</taxon>
        <taxon>Chelicerata</taxon>
        <taxon>Arachnida</taxon>
        <taxon>Araneae</taxon>
        <taxon>Araneomorphae</taxon>
        <taxon>Entelegynae</taxon>
        <taxon>Araneoidea</taxon>
        <taxon>Araneidae</taxon>
        <taxon>Caerostris</taxon>
    </lineage>
</organism>
<dbReference type="Proteomes" id="UP001054837">
    <property type="component" value="Unassembled WGS sequence"/>
</dbReference>
<name>A0AAV4V6D3_9ARAC</name>
<keyword evidence="1" id="KW-1133">Transmembrane helix</keyword>
<evidence type="ECO:0000313" key="3">
    <source>
        <dbReference type="Proteomes" id="UP001054837"/>
    </source>
</evidence>
<proteinExistence type="predicted"/>
<accession>A0AAV4V6D3</accession>
<evidence type="ECO:0008006" key="4">
    <source>
        <dbReference type="Google" id="ProtNLM"/>
    </source>
</evidence>
<dbReference type="AlphaFoldDB" id="A0AAV4V6D3"/>
<keyword evidence="3" id="KW-1185">Reference proteome</keyword>
<evidence type="ECO:0000313" key="2">
    <source>
        <dbReference type="EMBL" id="GIY65682.1"/>
    </source>
</evidence>
<dbReference type="EMBL" id="BPLQ01012460">
    <property type="protein sequence ID" value="GIY65682.1"/>
    <property type="molecule type" value="Genomic_DNA"/>
</dbReference>